<dbReference type="EC" id="4.3.2.5" evidence="1"/>
<organism evidence="11">
    <name type="scientific">Anopheles atroparvus</name>
    <name type="common">European mosquito</name>
    <dbReference type="NCBI Taxonomy" id="41427"/>
    <lineage>
        <taxon>Eukaryota</taxon>
        <taxon>Metazoa</taxon>
        <taxon>Ecdysozoa</taxon>
        <taxon>Arthropoda</taxon>
        <taxon>Hexapoda</taxon>
        <taxon>Insecta</taxon>
        <taxon>Pterygota</taxon>
        <taxon>Neoptera</taxon>
        <taxon>Endopterygota</taxon>
        <taxon>Diptera</taxon>
        <taxon>Nematocera</taxon>
        <taxon>Culicoidea</taxon>
        <taxon>Culicidae</taxon>
        <taxon>Anophelinae</taxon>
        <taxon>Anopheles</taxon>
    </lineage>
</organism>
<dbReference type="PANTHER" id="PTHR10680:SF36">
    <property type="entry name" value="PEPTIDYL-ALPHA-HYDROXYGLYCINE ALPHA-AMIDATING LYASE 1"/>
    <property type="match status" value="1"/>
</dbReference>
<dbReference type="InterPro" id="IPR001258">
    <property type="entry name" value="NHL_repeat"/>
</dbReference>
<proteinExistence type="predicted"/>
<evidence type="ECO:0000256" key="5">
    <source>
        <dbReference type="ARBA" id="ARBA00023157"/>
    </source>
</evidence>
<dbReference type="SUPFAM" id="SSF63829">
    <property type="entry name" value="Calcium-dependent phosphotriesterase"/>
    <property type="match status" value="1"/>
</dbReference>
<evidence type="ECO:0000256" key="2">
    <source>
        <dbReference type="ARBA" id="ARBA00022723"/>
    </source>
</evidence>
<dbReference type="InterPro" id="IPR000720">
    <property type="entry name" value="PHM/PAL"/>
</dbReference>
<evidence type="ECO:0000256" key="7">
    <source>
        <dbReference type="ARBA" id="ARBA00023239"/>
    </source>
</evidence>
<accession>A0A182IJZ6</accession>
<keyword evidence="7" id="KW-0456">Lyase</keyword>
<evidence type="ECO:0000256" key="6">
    <source>
        <dbReference type="ARBA" id="ARBA00023180"/>
    </source>
</evidence>
<dbReference type="GO" id="GO:0016020">
    <property type="term" value="C:membrane"/>
    <property type="evidence" value="ECO:0007669"/>
    <property type="project" value="InterPro"/>
</dbReference>
<comment type="cofactor">
    <cofactor evidence="9">
        <name>Zn(2+)</name>
        <dbReference type="ChEBI" id="CHEBI:29105"/>
    </cofactor>
    <text evidence="9">Binds one Zn(2+) ion per subunit.</text>
</comment>
<evidence type="ECO:0000256" key="4">
    <source>
        <dbReference type="ARBA" id="ARBA00022737"/>
    </source>
</evidence>
<dbReference type="GO" id="GO:0006518">
    <property type="term" value="P:peptide metabolic process"/>
    <property type="evidence" value="ECO:0007669"/>
    <property type="project" value="InterPro"/>
</dbReference>
<feature type="disulfide bond" evidence="10">
    <location>
        <begin position="62"/>
        <end position="82"/>
    </location>
</feature>
<evidence type="ECO:0000256" key="3">
    <source>
        <dbReference type="ARBA" id="ARBA00022729"/>
    </source>
</evidence>
<sequence length="147" mass="16486">MTTGSSVFYMPHGLTIDHEDNYWLTDVALHQVFKFDLKHSATEPMLALGQRFEPGNDMDHFCKPTSVAVLKNGDFFVADGYCNGRIVKYSPDGQPLLTWGRNSFILTRNFNLPPGPVPESFFAIPHALTMVPNRGLLCVADREQGLR</sequence>
<dbReference type="EnsemblMetazoa" id="AATE000601-RA">
    <property type="protein sequence ID" value="AATE000601-PA.1"/>
    <property type="gene ID" value="AATE000601"/>
</dbReference>
<keyword evidence="6" id="KW-0325">Glycoprotein</keyword>
<feature type="binding site" evidence="9">
    <location>
        <position position="126"/>
    </location>
    <ligand>
        <name>Zn(2+)</name>
        <dbReference type="ChEBI" id="CHEBI:29105"/>
        <note>catalytic</note>
    </ligand>
</feature>
<protein>
    <recommendedName>
        <fullName evidence="1">peptidylamidoglycolate lyase</fullName>
        <ecNumber evidence="1">4.3.2.5</ecNumber>
    </recommendedName>
</protein>
<feature type="binding site" evidence="8">
    <location>
        <position position="81"/>
    </location>
    <ligand>
        <name>a protein</name>
        <dbReference type="ChEBI" id="CHEBI:16541"/>
    </ligand>
    <ligandPart>
        <name>C-terminal Xaa-(2S)-2-hydroxyglycine residue</name>
        <dbReference type="ChEBI" id="CHEBI:142768"/>
    </ligandPart>
</feature>
<evidence type="ECO:0000256" key="8">
    <source>
        <dbReference type="PIRSR" id="PIRSR600720-1"/>
    </source>
</evidence>
<name>A0A182IJZ6_ANOAO</name>
<dbReference type="PANTHER" id="PTHR10680">
    <property type="entry name" value="PEPTIDYL-GLYCINE ALPHA-AMIDATING MONOOXYGENASE"/>
    <property type="match status" value="1"/>
</dbReference>
<dbReference type="PROSITE" id="PS51125">
    <property type="entry name" value="NHL"/>
    <property type="match status" value="1"/>
</dbReference>
<dbReference type="GO" id="GO:0005576">
    <property type="term" value="C:extracellular region"/>
    <property type="evidence" value="ECO:0007669"/>
    <property type="project" value="TreeGrafter"/>
</dbReference>
<keyword evidence="2 9" id="KW-0479">Metal-binding</keyword>
<dbReference type="AlphaFoldDB" id="A0A182IJZ6"/>
<feature type="binding site" evidence="9">
    <location>
        <position position="12"/>
    </location>
    <ligand>
        <name>Zn(2+)</name>
        <dbReference type="ChEBI" id="CHEBI:29105"/>
        <note>catalytic</note>
    </ligand>
</feature>
<keyword evidence="9" id="KW-0862">Zinc</keyword>
<feature type="binding site" evidence="9">
    <location>
        <position position="14"/>
    </location>
    <ligand>
        <name>Ca(2+)</name>
        <dbReference type="ChEBI" id="CHEBI:29108"/>
        <note>structural</note>
    </ligand>
</feature>
<dbReference type="GO" id="GO:0004598">
    <property type="term" value="F:peptidylamidoglycolate lyase activity"/>
    <property type="evidence" value="ECO:0007669"/>
    <property type="project" value="UniProtKB-EC"/>
</dbReference>
<dbReference type="VEuPathDB" id="VectorBase:AATE000601"/>
<dbReference type="PRINTS" id="PR00790">
    <property type="entry name" value="PAMONOXGNASE"/>
</dbReference>
<evidence type="ECO:0000256" key="9">
    <source>
        <dbReference type="PIRSR" id="PIRSR600720-2"/>
    </source>
</evidence>
<evidence type="ECO:0000313" key="11">
    <source>
        <dbReference type="EnsemblMetazoa" id="AATE000601-PA.1"/>
    </source>
</evidence>
<keyword evidence="5 10" id="KW-1015">Disulfide bond</keyword>
<keyword evidence="9" id="KW-0106">Calcium</keyword>
<feature type="binding site" evidence="8">
    <location>
        <position position="142"/>
    </location>
    <ligand>
        <name>a protein</name>
        <dbReference type="ChEBI" id="CHEBI:16541"/>
    </ligand>
    <ligandPart>
        <name>C-terminal Xaa-(2S)-2-hydroxyglycine residue</name>
        <dbReference type="ChEBI" id="CHEBI:142768"/>
    </ligandPart>
</feature>
<evidence type="ECO:0000256" key="1">
    <source>
        <dbReference type="ARBA" id="ARBA00012343"/>
    </source>
</evidence>
<evidence type="ECO:0000256" key="10">
    <source>
        <dbReference type="PIRSR" id="PIRSR600720-3"/>
    </source>
</evidence>
<keyword evidence="3" id="KW-0732">Signal</keyword>
<keyword evidence="4" id="KW-0677">Repeat</keyword>
<dbReference type="GO" id="GO:0046872">
    <property type="term" value="F:metal ion binding"/>
    <property type="evidence" value="ECO:0007669"/>
    <property type="project" value="UniProtKB-KW"/>
</dbReference>
<dbReference type="InterPro" id="IPR011042">
    <property type="entry name" value="6-blade_b-propeller_TolB-like"/>
</dbReference>
<dbReference type="Gene3D" id="2.120.10.30">
    <property type="entry name" value="TolB, C-terminal domain"/>
    <property type="match status" value="1"/>
</dbReference>
<reference evidence="11" key="1">
    <citation type="submission" date="2022-08" db="UniProtKB">
        <authorList>
            <consortium name="EnsemblMetazoa"/>
        </authorList>
    </citation>
    <scope>IDENTIFICATION</scope>
    <source>
        <strain evidence="11">EBRO</strain>
    </source>
</reference>
<dbReference type="Pfam" id="PF01436">
    <property type="entry name" value="NHL"/>
    <property type="match status" value="1"/>
</dbReference>